<gene>
    <name evidence="4" type="ORF">KIH27_11515</name>
</gene>
<reference evidence="4 5" key="1">
    <citation type="submission" date="2021-05" db="EMBL/GenBank/DDBJ databases">
        <title>Mycobacterium acidophilum sp. nov., an extremely acid-tolerant member of the genus Mycobacterium.</title>
        <authorList>
            <person name="Xia J."/>
        </authorList>
    </citation>
    <scope>NUCLEOTIDE SEQUENCE [LARGE SCALE GENOMIC DNA]</scope>
    <source>
        <strain evidence="4 5">M1</strain>
    </source>
</reference>
<dbReference type="PROSITE" id="PS50977">
    <property type="entry name" value="HTH_TETR_2"/>
    <property type="match status" value="1"/>
</dbReference>
<evidence type="ECO:0000313" key="4">
    <source>
        <dbReference type="EMBL" id="MBS9534215.1"/>
    </source>
</evidence>
<evidence type="ECO:0000256" key="1">
    <source>
        <dbReference type="ARBA" id="ARBA00023125"/>
    </source>
</evidence>
<keyword evidence="1 2" id="KW-0238">DNA-binding</keyword>
<keyword evidence="5" id="KW-1185">Reference proteome</keyword>
<dbReference type="SUPFAM" id="SSF46689">
    <property type="entry name" value="Homeodomain-like"/>
    <property type="match status" value="1"/>
</dbReference>
<organism evidence="4 5">
    <name type="scientific">Mycolicibacter acidiphilus</name>
    <dbReference type="NCBI Taxonomy" id="2835306"/>
    <lineage>
        <taxon>Bacteria</taxon>
        <taxon>Bacillati</taxon>
        <taxon>Actinomycetota</taxon>
        <taxon>Actinomycetes</taxon>
        <taxon>Mycobacteriales</taxon>
        <taxon>Mycobacteriaceae</taxon>
        <taxon>Mycolicibacter</taxon>
    </lineage>
</organism>
<evidence type="ECO:0000256" key="2">
    <source>
        <dbReference type="PROSITE-ProRule" id="PRU00335"/>
    </source>
</evidence>
<dbReference type="Proteomes" id="UP001519535">
    <property type="component" value="Unassembled WGS sequence"/>
</dbReference>
<comment type="caution">
    <text evidence="4">The sequence shown here is derived from an EMBL/GenBank/DDBJ whole genome shotgun (WGS) entry which is preliminary data.</text>
</comment>
<dbReference type="PRINTS" id="PR00455">
    <property type="entry name" value="HTHTETR"/>
</dbReference>
<dbReference type="InterPro" id="IPR001647">
    <property type="entry name" value="HTH_TetR"/>
</dbReference>
<feature type="DNA-binding region" description="H-T-H motif" evidence="2">
    <location>
        <begin position="31"/>
        <end position="50"/>
    </location>
</feature>
<dbReference type="EMBL" id="JAHCLR010000020">
    <property type="protein sequence ID" value="MBS9534215.1"/>
    <property type="molecule type" value="Genomic_DNA"/>
</dbReference>
<accession>A0ABS5RIW9</accession>
<dbReference type="Pfam" id="PF00440">
    <property type="entry name" value="TetR_N"/>
    <property type="match status" value="1"/>
</dbReference>
<dbReference type="InterPro" id="IPR009057">
    <property type="entry name" value="Homeodomain-like_sf"/>
</dbReference>
<dbReference type="Gene3D" id="1.10.357.10">
    <property type="entry name" value="Tetracycline Repressor, domain 2"/>
    <property type="match status" value="1"/>
</dbReference>
<protein>
    <submittedName>
        <fullName evidence="4">TetR/AcrR family transcriptional regulator</fullName>
    </submittedName>
</protein>
<sequence>MTGQERDALRRTRLLDTAIEILGTRGAAETTVTAVCAESGVTSRYFYQHFSDRSALLRAVAERLNTTLQATIVAAIPEASSTPETLTPAPLRALVQMIDDDARLGRILFVESGTDPVLRQLRNEVMASFADLVVTQARLHLDISDDAADLTRLSAVMGVGGLFEVFHRWIDGELPYTADQFAEHCAGLLGSLAGYVLFHDVVHRGDGADAG</sequence>
<evidence type="ECO:0000313" key="5">
    <source>
        <dbReference type="Proteomes" id="UP001519535"/>
    </source>
</evidence>
<feature type="domain" description="HTH tetR-type" evidence="3">
    <location>
        <begin position="8"/>
        <end position="68"/>
    </location>
</feature>
<evidence type="ECO:0000259" key="3">
    <source>
        <dbReference type="PROSITE" id="PS50977"/>
    </source>
</evidence>
<proteinExistence type="predicted"/>
<name>A0ABS5RIW9_9MYCO</name>
<dbReference type="PANTHER" id="PTHR43479:SF11">
    <property type="entry name" value="ACREF_ENVCD OPERON REPRESSOR-RELATED"/>
    <property type="match status" value="1"/>
</dbReference>
<dbReference type="PANTHER" id="PTHR43479">
    <property type="entry name" value="ACREF/ENVCD OPERON REPRESSOR-RELATED"/>
    <property type="match status" value="1"/>
</dbReference>
<dbReference type="InterPro" id="IPR050624">
    <property type="entry name" value="HTH-type_Tx_Regulator"/>
</dbReference>